<dbReference type="AlphaFoldDB" id="A0A6A1WH07"/>
<dbReference type="Proteomes" id="UP000516437">
    <property type="component" value="Chromosome 2"/>
</dbReference>
<dbReference type="Gene3D" id="1.10.1410.10">
    <property type="match status" value="1"/>
</dbReference>
<feature type="compositionally biased region" description="Basic and acidic residues" evidence="1">
    <location>
        <begin position="309"/>
        <end position="319"/>
    </location>
</feature>
<feature type="region of interest" description="Disordered" evidence="1">
    <location>
        <begin position="657"/>
        <end position="684"/>
    </location>
</feature>
<evidence type="ECO:0000313" key="4">
    <source>
        <dbReference type="EMBL" id="KAB1224609.1"/>
    </source>
</evidence>
<dbReference type="SUPFAM" id="SSF81631">
    <property type="entry name" value="PAP/OAS1 substrate-binding domain"/>
    <property type="match status" value="1"/>
</dbReference>
<feature type="region of interest" description="Disordered" evidence="1">
    <location>
        <begin position="751"/>
        <end position="781"/>
    </location>
</feature>
<reference evidence="4 5" key="1">
    <citation type="journal article" date="2019" name="Plant Biotechnol. J.">
        <title>The red bayberry genome and genetic basis of sex determination.</title>
        <authorList>
            <person name="Jia H.M."/>
            <person name="Jia H.J."/>
            <person name="Cai Q.L."/>
            <person name="Wang Y."/>
            <person name="Zhao H.B."/>
            <person name="Yang W.F."/>
            <person name="Wang G.Y."/>
            <person name="Li Y.H."/>
            <person name="Zhan D.L."/>
            <person name="Shen Y.T."/>
            <person name="Niu Q.F."/>
            <person name="Chang L."/>
            <person name="Qiu J."/>
            <person name="Zhao L."/>
            <person name="Xie H.B."/>
            <person name="Fu W.Y."/>
            <person name="Jin J."/>
            <person name="Li X.W."/>
            <person name="Jiao Y."/>
            <person name="Zhou C.C."/>
            <person name="Tu T."/>
            <person name="Chai C.Y."/>
            <person name="Gao J.L."/>
            <person name="Fan L.J."/>
            <person name="van de Weg E."/>
            <person name="Wang J.Y."/>
            <person name="Gao Z.S."/>
        </authorList>
    </citation>
    <scope>NUCLEOTIDE SEQUENCE [LARGE SCALE GENOMIC DNA]</scope>
    <source>
        <tissue evidence="4">Leaves</tissue>
    </source>
</reference>
<keyword evidence="5" id="KW-1185">Reference proteome</keyword>
<dbReference type="PANTHER" id="PTHR45979:SF2">
    <property type="entry name" value="PAP_OAS1 SUBSTRATE-BINDING DOMAIN SUPERFAMILY"/>
    <property type="match status" value="1"/>
</dbReference>
<feature type="compositionally biased region" description="Polar residues" evidence="1">
    <location>
        <begin position="751"/>
        <end position="762"/>
    </location>
</feature>
<feature type="domain" description="Poly(A) RNA polymerase mitochondrial-like central palm" evidence="2">
    <location>
        <begin position="51"/>
        <end position="169"/>
    </location>
</feature>
<accession>A0A6A1WH07</accession>
<evidence type="ECO:0000259" key="2">
    <source>
        <dbReference type="Pfam" id="PF22600"/>
    </source>
</evidence>
<dbReference type="InterPro" id="IPR058920">
    <property type="entry name" value="PAP-OAS1-bd-rel"/>
</dbReference>
<dbReference type="Pfam" id="PF22600">
    <property type="entry name" value="MTPAP-like_central"/>
    <property type="match status" value="1"/>
</dbReference>
<evidence type="ECO:0000256" key="1">
    <source>
        <dbReference type="SAM" id="MobiDB-lite"/>
    </source>
</evidence>
<dbReference type="CDD" id="cd05402">
    <property type="entry name" value="NT_PAP_TUTase"/>
    <property type="match status" value="1"/>
</dbReference>
<dbReference type="InterPro" id="IPR043519">
    <property type="entry name" value="NT_sf"/>
</dbReference>
<feature type="domain" description="PAP/OAS1 substrate-binding-related" evidence="3">
    <location>
        <begin position="175"/>
        <end position="276"/>
    </location>
</feature>
<evidence type="ECO:0000259" key="3">
    <source>
        <dbReference type="Pfam" id="PF26180"/>
    </source>
</evidence>
<evidence type="ECO:0000313" key="5">
    <source>
        <dbReference type="Proteomes" id="UP000516437"/>
    </source>
</evidence>
<sequence>MGDLRDWSPERNGVALEERPSSSSSSQSLFPSNQTAIGAEYWQKAEDATQGVIAQVQPTVVSENRRKAVVDYVQRLIRSCLGCEVFPFGSVPLKTYLPDGDIDLTAFGGLNVEEALASDVCSVLEREDQNKAAEFVVKDVQLIRAEVKLVKCLVQNIVVDISFNQLGGLCICFPAETPDNDGGHLLLSNDFLKKCLETLSVPSRGYETNSRTFPPKHLNIVDPLRENNNLGRSVSKGNFYRIRSAFTYGARKLGRILSLPEGHIDDEIRQFFSNTLDRHGSRNRPDVQDPFPVSGHDVVATTSFSGTDSQDKTNGREHVYGNGSTGECRSGHERLMHGGVTSIKTSGITMSFDGPINEPRRSSMNASVPTILSAADGAADETTGSDYLLSGDAEDLATSRIQGLTISNDTAKCPPSNCEDTISPLDNTHHAPHLYFSRQYAGNGGGHSGKLPENSGYTENEDLSGLLHAPHGDKVSTMHADQDENQLVSNYEGLSPNGLKHYPSSFSSVACSSEDLYPNCSGYWVLNDTSGKTETLNSLSDLSGDYESHLNSLHYGRGCYEYAVNTSVTALSPPLVPQFQGKKSRDVIQQSMQLNKNGFSHIDTNGFVPRRGFYAMNPPVLPGGTVFPLGEMPKPRGTGTYFPNTNHYWDKSLTARGRNQAPVRSPRNNGRAMSIPESNWSERSSRELAHEQFPVYGSGKSGSSDHTTGFYGRKGYSNGNGLSHPLERVVEIGSSGRLQVDVSLPERNGQQNSALACNSSGSLPLPGIQTPKPVLAMNQDR</sequence>
<feature type="region of interest" description="Disordered" evidence="1">
    <location>
        <begin position="302"/>
        <end position="326"/>
    </location>
</feature>
<organism evidence="4 5">
    <name type="scientific">Morella rubra</name>
    <name type="common">Chinese bayberry</name>
    <dbReference type="NCBI Taxonomy" id="262757"/>
    <lineage>
        <taxon>Eukaryota</taxon>
        <taxon>Viridiplantae</taxon>
        <taxon>Streptophyta</taxon>
        <taxon>Embryophyta</taxon>
        <taxon>Tracheophyta</taxon>
        <taxon>Spermatophyta</taxon>
        <taxon>Magnoliopsida</taxon>
        <taxon>eudicotyledons</taxon>
        <taxon>Gunneridae</taxon>
        <taxon>Pentapetalae</taxon>
        <taxon>rosids</taxon>
        <taxon>fabids</taxon>
        <taxon>Fagales</taxon>
        <taxon>Myricaceae</taxon>
        <taxon>Morella</taxon>
    </lineage>
</organism>
<name>A0A6A1WH07_9ROSI</name>
<dbReference type="EMBL" id="RXIC02000020">
    <property type="protein sequence ID" value="KAB1224609.1"/>
    <property type="molecule type" value="Genomic_DNA"/>
</dbReference>
<protein>
    <recommendedName>
        <fullName evidence="6">Polymerase nucleotidyl transferase domain-containing protein</fullName>
    </recommendedName>
</protein>
<dbReference type="SUPFAM" id="SSF81301">
    <property type="entry name" value="Nucleotidyltransferase"/>
    <property type="match status" value="1"/>
</dbReference>
<gene>
    <name evidence="4" type="ORF">CJ030_MR2G009982</name>
</gene>
<dbReference type="InterPro" id="IPR054708">
    <property type="entry name" value="MTPAP-like_central"/>
</dbReference>
<proteinExistence type="predicted"/>
<dbReference type="Pfam" id="PF26180">
    <property type="entry name" value="PAP-OAS1"/>
    <property type="match status" value="1"/>
</dbReference>
<dbReference type="OrthoDB" id="273917at2759"/>
<dbReference type="PANTHER" id="PTHR45979">
    <property type="entry name" value="PAP/OAS1 SUBSTRATE-BINDING DOMAIN SUPERFAMILY"/>
    <property type="match status" value="1"/>
</dbReference>
<comment type="caution">
    <text evidence="4">The sequence shown here is derived from an EMBL/GenBank/DDBJ whole genome shotgun (WGS) entry which is preliminary data.</text>
</comment>
<dbReference type="Gene3D" id="3.30.460.10">
    <property type="entry name" value="Beta Polymerase, domain 2"/>
    <property type="match status" value="1"/>
</dbReference>
<dbReference type="InterPro" id="IPR058921">
    <property type="entry name" value="PAP/OAS1-rel"/>
</dbReference>
<feature type="region of interest" description="Disordered" evidence="1">
    <location>
        <begin position="1"/>
        <end position="31"/>
    </location>
</feature>
<evidence type="ECO:0008006" key="6">
    <source>
        <dbReference type="Google" id="ProtNLM"/>
    </source>
</evidence>